<dbReference type="EMBL" id="NJIH01000004">
    <property type="protein sequence ID" value="OWT62023.1"/>
    <property type="molecule type" value="Genomic_DNA"/>
</dbReference>
<dbReference type="RefSeq" id="WP_088603111.1">
    <property type="nucleotide sequence ID" value="NZ_NJIH01000004.1"/>
</dbReference>
<evidence type="ECO:0000256" key="1">
    <source>
        <dbReference type="SAM" id="MobiDB-lite"/>
    </source>
</evidence>
<feature type="compositionally biased region" description="Gly residues" evidence="1">
    <location>
        <begin position="124"/>
        <end position="135"/>
    </location>
</feature>
<comment type="caution">
    <text evidence="2">The sequence shown here is derived from an EMBL/GenBank/DDBJ whole genome shotgun (WGS) entry which is preliminary data.</text>
</comment>
<sequence length="654" mass="66932">MAGLFQAGVLPQYAGTAYGLSQQQMLAQALMRNAMQGQQLPATVGSGGSQNYQVAPRYSLGAGLAQLGQGALAGSAMNNVAQGMNNLGAAQWQYLTGANPYGASMGGSSSPLQQPPAGQPASGTAGGAGVSGGSAGQSAGAAAGMTPRPFLAPGGAMNPGGMPVNQAAMQYLTLGPEEYSKEFVAPYYQPTEIARNMRAAGIDPNSALGRQIMQQQVAKQNYIAPTSIRANGGMYNPATGEITMLPAAAPAGYQSVRDPQTGQWSYQPVQGGAAAVAGAEQAHQTGKTLGSPTEVYSPNADGQGHPGMVRVLGSQVYGALGAPTAPGNPTLPAPLRNNNPGALMPGGKLAQYPTMEAGLAALDGNLQSYGKQGVDTLSGIIKKWAPPNENNTQAYIQDVSQRLGLSPAQKIDLSSPAVRQAIATGIMLHENGANGVFAAPTAPTASTPMAAPPLGATPAANAAQSAAPESMQKDYEGMLEDGPQQQQAIDALNTMMQLAKQKGPLMVGPIGAYAGNTGLSTSAAEYDKQRANVIALLGKSLGSGGTDAGRANIAESIPDYGKPQHAMIEGIQTQINQLTAGLLRRQVLTNAYNAGNSTNYTALANGFDQNIKPSMMPILRMSGTAQRTAVQAALKANPALRSSFEWAYNHGLLK</sequence>
<feature type="region of interest" description="Disordered" evidence="1">
    <location>
        <begin position="104"/>
        <end position="146"/>
    </location>
</feature>
<protein>
    <submittedName>
        <fullName evidence="2">Uncharacterized protein</fullName>
    </submittedName>
</protein>
<dbReference type="Proteomes" id="UP000214603">
    <property type="component" value="Unassembled WGS sequence"/>
</dbReference>
<dbReference type="OrthoDB" id="8019720at2"/>
<organism evidence="2 3">
    <name type="scientific">Candidimonas nitroreducens</name>
    <dbReference type="NCBI Taxonomy" id="683354"/>
    <lineage>
        <taxon>Bacteria</taxon>
        <taxon>Pseudomonadati</taxon>
        <taxon>Pseudomonadota</taxon>
        <taxon>Betaproteobacteria</taxon>
        <taxon>Burkholderiales</taxon>
        <taxon>Alcaligenaceae</taxon>
        <taxon>Candidimonas</taxon>
    </lineage>
</organism>
<proteinExistence type="predicted"/>
<reference evidence="3" key="1">
    <citation type="submission" date="2017-06" db="EMBL/GenBank/DDBJ databases">
        <title>Herbaspirillum phytohormonus sp. nov., isolated from the root nodule of Robinia pseudoacacia in lead-zinc mine.</title>
        <authorList>
            <person name="Fan M."/>
            <person name="Lin Y."/>
        </authorList>
    </citation>
    <scope>NUCLEOTIDE SEQUENCE [LARGE SCALE GENOMIC DNA]</scope>
    <source>
        <strain evidence="3">SC-089</strain>
    </source>
</reference>
<accession>A0A225MNT3</accession>
<dbReference type="AlphaFoldDB" id="A0A225MNT3"/>
<keyword evidence="3" id="KW-1185">Reference proteome</keyword>
<evidence type="ECO:0000313" key="3">
    <source>
        <dbReference type="Proteomes" id="UP000214603"/>
    </source>
</evidence>
<gene>
    <name evidence="2" type="ORF">CEY11_09465</name>
</gene>
<evidence type="ECO:0000313" key="2">
    <source>
        <dbReference type="EMBL" id="OWT62023.1"/>
    </source>
</evidence>
<name>A0A225MNT3_9BURK</name>